<sequence>MIEKITDKTFPKIFFILKSSKNTIYMAIAVILM</sequence>
<dbReference type="HOGENOM" id="CLU_3381262_0_0_9"/>
<proteinExistence type="predicted"/>
<keyword evidence="2" id="KW-1185">Reference proteome</keyword>
<dbReference type="EMBL" id="ACOM01000005">
    <property type="protein sequence ID" value="EEP53184.1"/>
    <property type="molecule type" value="Genomic_DNA"/>
</dbReference>
<protein>
    <submittedName>
        <fullName evidence="1">Uncharacterized protein</fullName>
    </submittedName>
</protein>
<gene>
    <name evidence="1" type="ORF">CLP_1419</name>
</gene>
<dbReference type="AlphaFoldDB" id="C4IKY7"/>
<dbReference type="Proteomes" id="UP000003081">
    <property type="component" value="Unassembled WGS sequence"/>
</dbReference>
<evidence type="ECO:0000313" key="1">
    <source>
        <dbReference type="EMBL" id="EEP53184.1"/>
    </source>
</evidence>
<evidence type="ECO:0000313" key="2">
    <source>
        <dbReference type="Proteomes" id="UP000003081"/>
    </source>
</evidence>
<organism evidence="1 2">
    <name type="scientific">Clostridium butyricum E4 str. BoNT E BL5262</name>
    <dbReference type="NCBI Taxonomy" id="632245"/>
    <lineage>
        <taxon>Bacteria</taxon>
        <taxon>Bacillati</taxon>
        <taxon>Bacillota</taxon>
        <taxon>Clostridia</taxon>
        <taxon>Eubacteriales</taxon>
        <taxon>Clostridiaceae</taxon>
        <taxon>Clostridium</taxon>
    </lineage>
</organism>
<name>C4IKY7_CLOBU</name>
<reference evidence="1 2" key="1">
    <citation type="submission" date="2009-08" db="EMBL/GenBank/DDBJ databases">
        <authorList>
            <person name="Shrivastava S."/>
            <person name="Brinkac L.B."/>
            <person name="Brown J.L."/>
            <person name="Bruce D.B."/>
            <person name="Detter C."/>
            <person name="Green L.D."/>
            <person name="Munk C.A."/>
            <person name="Rogers Y.C."/>
            <person name="Tapia R."/>
            <person name="Sims D.R."/>
            <person name="Smith L.A."/>
            <person name="Smith T.J."/>
            <person name="Sutton G."/>
            <person name="Brettin T."/>
        </authorList>
    </citation>
    <scope>NUCLEOTIDE SEQUENCE [LARGE SCALE GENOMIC DNA]</scope>
    <source>
        <strain evidence="2">E4 str. BoNT E BL5262</strain>
    </source>
</reference>
<accession>C4IKY7</accession>
<comment type="caution">
    <text evidence="1">The sequence shown here is derived from an EMBL/GenBank/DDBJ whole genome shotgun (WGS) entry which is preliminary data.</text>
</comment>